<dbReference type="GeneID" id="38775084"/>
<comment type="caution">
    <text evidence="1">The sequence shown here is derived from an EMBL/GenBank/DDBJ whole genome shotgun (WGS) entry which is preliminary data.</text>
</comment>
<gene>
    <name evidence="1" type="ORF">SCP_0110500</name>
</gene>
<evidence type="ECO:0000313" key="1">
    <source>
        <dbReference type="EMBL" id="GBE78167.1"/>
    </source>
</evidence>
<accession>A0A401G7N3</accession>
<evidence type="ECO:0000313" key="2">
    <source>
        <dbReference type="Proteomes" id="UP000287166"/>
    </source>
</evidence>
<dbReference type="AlphaFoldDB" id="A0A401G7N3"/>
<dbReference type="RefSeq" id="XP_027609080.1">
    <property type="nucleotide sequence ID" value="XM_027753279.1"/>
</dbReference>
<sequence length="128" mass="14015">MIVWGNTGGEVISAFCSSCGSHDTLRLLAITGVVALFGYKYDDERTPSISPTSFYNGTPLLKCYFIKQMAFAEQSAPVDACQLVKCSQCGKTTWRGCGMHVDAIMKDVKEGDKCKCPPRSWFQSLLGI</sequence>
<dbReference type="Proteomes" id="UP000287166">
    <property type="component" value="Unassembled WGS sequence"/>
</dbReference>
<dbReference type="EMBL" id="BFAD01000001">
    <property type="protein sequence ID" value="GBE78167.1"/>
    <property type="molecule type" value="Genomic_DNA"/>
</dbReference>
<dbReference type="InParanoid" id="A0A401G7N3"/>
<protein>
    <submittedName>
        <fullName evidence="1">Uncharacterized protein</fullName>
    </submittedName>
</protein>
<dbReference type="PANTHER" id="PTHR34724">
    <property type="entry name" value="OS12G0596101 PROTEIN"/>
    <property type="match status" value="1"/>
</dbReference>
<reference evidence="1 2" key="1">
    <citation type="journal article" date="2018" name="Sci. Rep.">
        <title>Genome sequence of the cauliflower mushroom Sparassis crispa (Hanabiratake) and its association with beneficial usage.</title>
        <authorList>
            <person name="Kiyama R."/>
            <person name="Furutani Y."/>
            <person name="Kawaguchi K."/>
            <person name="Nakanishi T."/>
        </authorList>
    </citation>
    <scope>NUCLEOTIDE SEQUENCE [LARGE SCALE GENOMIC DNA]</scope>
</reference>
<dbReference type="OrthoDB" id="88410at2759"/>
<organism evidence="1 2">
    <name type="scientific">Sparassis crispa</name>
    <dbReference type="NCBI Taxonomy" id="139825"/>
    <lineage>
        <taxon>Eukaryota</taxon>
        <taxon>Fungi</taxon>
        <taxon>Dikarya</taxon>
        <taxon>Basidiomycota</taxon>
        <taxon>Agaricomycotina</taxon>
        <taxon>Agaricomycetes</taxon>
        <taxon>Polyporales</taxon>
        <taxon>Sparassidaceae</taxon>
        <taxon>Sparassis</taxon>
    </lineage>
</organism>
<name>A0A401G7N3_9APHY</name>
<proteinExistence type="predicted"/>
<dbReference type="PANTHER" id="PTHR34724:SF2">
    <property type="entry name" value="OS12G0596101 PROTEIN"/>
    <property type="match status" value="1"/>
</dbReference>
<keyword evidence="2" id="KW-1185">Reference proteome</keyword>